<keyword evidence="4" id="KW-0862">Zinc</keyword>
<evidence type="ECO:0008006" key="7">
    <source>
        <dbReference type="Google" id="ProtNLM"/>
    </source>
</evidence>
<feature type="non-terminal residue" evidence="5">
    <location>
        <position position="1"/>
    </location>
</feature>
<keyword evidence="6" id="KW-1185">Reference proteome</keyword>
<dbReference type="STRING" id="436010.A0A166E7B0"/>
<dbReference type="EMBL" id="KV417604">
    <property type="protein sequence ID" value="KZP15468.1"/>
    <property type="molecule type" value="Genomic_DNA"/>
</dbReference>
<dbReference type="AlphaFoldDB" id="A0A166E7B0"/>
<accession>A0A166E7B0</accession>
<organism evidence="5 6">
    <name type="scientific">Athelia psychrophila</name>
    <dbReference type="NCBI Taxonomy" id="1759441"/>
    <lineage>
        <taxon>Eukaryota</taxon>
        <taxon>Fungi</taxon>
        <taxon>Dikarya</taxon>
        <taxon>Basidiomycota</taxon>
        <taxon>Agaricomycotina</taxon>
        <taxon>Agaricomycetes</taxon>
        <taxon>Agaricomycetidae</taxon>
        <taxon>Atheliales</taxon>
        <taxon>Atheliaceae</taxon>
        <taxon>Athelia</taxon>
    </lineage>
</organism>
<evidence type="ECO:0000313" key="6">
    <source>
        <dbReference type="Proteomes" id="UP000076532"/>
    </source>
</evidence>
<dbReference type="InterPro" id="IPR036874">
    <property type="entry name" value="Carbonic_anhydrase_sf"/>
</dbReference>
<dbReference type="OrthoDB" id="2977752at2759"/>
<proteinExistence type="inferred from homology"/>
<protein>
    <recommendedName>
        <fullName evidence="7">Carbonic anhydrase</fullName>
    </recommendedName>
</protein>
<dbReference type="Proteomes" id="UP000076532">
    <property type="component" value="Unassembled WGS sequence"/>
</dbReference>
<dbReference type="PANTHER" id="PTHR43175:SF3">
    <property type="entry name" value="CARBON DISULFIDE HYDROLASE"/>
    <property type="match status" value="1"/>
</dbReference>
<comment type="similarity">
    <text evidence="2">Belongs to the beta-class carbonic anhydrase family.</text>
</comment>
<keyword evidence="3" id="KW-0479">Metal-binding</keyword>
<gene>
    <name evidence="5" type="ORF">FIBSPDRAFT_750164</name>
</gene>
<evidence type="ECO:0000256" key="2">
    <source>
        <dbReference type="ARBA" id="ARBA00006217"/>
    </source>
</evidence>
<evidence type="ECO:0000256" key="1">
    <source>
        <dbReference type="ARBA" id="ARBA00001947"/>
    </source>
</evidence>
<evidence type="ECO:0000313" key="5">
    <source>
        <dbReference type="EMBL" id="KZP15468.1"/>
    </source>
</evidence>
<sequence length="122" mass="13000">ECAVIRTAGGRAADALSSIILLDSFIPMQAVAIVHHTDCGVTHITESAIRARLSKLAPGRTDEISEMGFGTFEAASLEASVVEDMRLLRASPYIRNEMPVRGFVLDIETGVLSEVEATKAGV</sequence>
<dbReference type="Gene3D" id="3.40.1050.10">
    <property type="entry name" value="Carbonic anhydrase"/>
    <property type="match status" value="1"/>
</dbReference>
<name>A0A166E7B0_9AGAM</name>
<reference evidence="5 6" key="1">
    <citation type="journal article" date="2016" name="Mol. Biol. Evol.">
        <title>Comparative Genomics of Early-Diverging Mushroom-Forming Fungi Provides Insights into the Origins of Lignocellulose Decay Capabilities.</title>
        <authorList>
            <person name="Nagy L.G."/>
            <person name="Riley R."/>
            <person name="Tritt A."/>
            <person name="Adam C."/>
            <person name="Daum C."/>
            <person name="Floudas D."/>
            <person name="Sun H."/>
            <person name="Yadav J.S."/>
            <person name="Pangilinan J."/>
            <person name="Larsson K.H."/>
            <person name="Matsuura K."/>
            <person name="Barry K."/>
            <person name="Labutti K."/>
            <person name="Kuo R."/>
            <person name="Ohm R.A."/>
            <person name="Bhattacharya S.S."/>
            <person name="Shirouzu T."/>
            <person name="Yoshinaga Y."/>
            <person name="Martin F.M."/>
            <person name="Grigoriev I.V."/>
            <person name="Hibbett D.S."/>
        </authorList>
    </citation>
    <scope>NUCLEOTIDE SEQUENCE [LARGE SCALE GENOMIC DNA]</scope>
    <source>
        <strain evidence="5 6">CBS 109695</strain>
    </source>
</reference>
<dbReference type="GO" id="GO:0008270">
    <property type="term" value="F:zinc ion binding"/>
    <property type="evidence" value="ECO:0007669"/>
    <property type="project" value="InterPro"/>
</dbReference>
<comment type="cofactor">
    <cofactor evidence="1">
        <name>Zn(2+)</name>
        <dbReference type="ChEBI" id="CHEBI:29105"/>
    </cofactor>
</comment>
<evidence type="ECO:0000256" key="3">
    <source>
        <dbReference type="ARBA" id="ARBA00022723"/>
    </source>
</evidence>
<dbReference type="PANTHER" id="PTHR43175">
    <property type="entry name" value="CARBONIC ANHYDRASE"/>
    <property type="match status" value="1"/>
</dbReference>
<dbReference type="GO" id="GO:0004089">
    <property type="term" value="F:carbonate dehydratase activity"/>
    <property type="evidence" value="ECO:0007669"/>
    <property type="project" value="InterPro"/>
</dbReference>
<dbReference type="SUPFAM" id="SSF53056">
    <property type="entry name" value="beta-carbonic anhydrase, cab"/>
    <property type="match status" value="1"/>
</dbReference>
<evidence type="ECO:0000256" key="4">
    <source>
        <dbReference type="ARBA" id="ARBA00022833"/>
    </source>
</evidence>
<dbReference type="InterPro" id="IPR001765">
    <property type="entry name" value="Carbonic_anhydrase"/>
</dbReference>